<comment type="caution">
    <text evidence="1">The sequence shown here is derived from an EMBL/GenBank/DDBJ whole genome shotgun (WGS) entry which is preliminary data.</text>
</comment>
<reference evidence="1 2" key="1">
    <citation type="submission" date="2024-01" db="EMBL/GenBank/DDBJ databases">
        <title>The genomes of 5 underutilized Papilionoideae crops provide insights into root nodulation and disease resistanc.</title>
        <authorList>
            <person name="Jiang F."/>
        </authorList>
    </citation>
    <scope>NUCLEOTIDE SEQUENCE [LARGE SCALE GENOMIC DNA]</scope>
    <source>
        <strain evidence="1">JINMINGXINNONG_FW02</strain>
        <tissue evidence="1">Leaves</tissue>
    </source>
</reference>
<proteinExistence type="predicted"/>
<evidence type="ECO:0000313" key="1">
    <source>
        <dbReference type="EMBL" id="KAK7346739.1"/>
    </source>
</evidence>
<dbReference type="Proteomes" id="UP001374584">
    <property type="component" value="Unassembled WGS sequence"/>
</dbReference>
<organism evidence="1 2">
    <name type="scientific">Phaseolus coccineus</name>
    <name type="common">Scarlet runner bean</name>
    <name type="synonym">Phaseolus multiflorus</name>
    <dbReference type="NCBI Taxonomy" id="3886"/>
    <lineage>
        <taxon>Eukaryota</taxon>
        <taxon>Viridiplantae</taxon>
        <taxon>Streptophyta</taxon>
        <taxon>Embryophyta</taxon>
        <taxon>Tracheophyta</taxon>
        <taxon>Spermatophyta</taxon>
        <taxon>Magnoliopsida</taxon>
        <taxon>eudicotyledons</taxon>
        <taxon>Gunneridae</taxon>
        <taxon>Pentapetalae</taxon>
        <taxon>rosids</taxon>
        <taxon>fabids</taxon>
        <taxon>Fabales</taxon>
        <taxon>Fabaceae</taxon>
        <taxon>Papilionoideae</taxon>
        <taxon>50 kb inversion clade</taxon>
        <taxon>NPAAA clade</taxon>
        <taxon>indigoferoid/millettioid clade</taxon>
        <taxon>Phaseoleae</taxon>
        <taxon>Phaseolus</taxon>
    </lineage>
</organism>
<evidence type="ECO:0000313" key="2">
    <source>
        <dbReference type="Proteomes" id="UP001374584"/>
    </source>
</evidence>
<accession>A0AAN9M2X6</accession>
<gene>
    <name evidence="1" type="ORF">VNO80_21262</name>
</gene>
<sequence>MLFFPLPLLSSNPTLASSCTFNHPKPIFFSLQSISDPLHCSPKSLQIIGRFHRREEEEEFIAIRTRSFRRRSSQRFETNLNALSSTRAIHRRNESSCSSI</sequence>
<dbReference type="AlphaFoldDB" id="A0AAN9M2X6"/>
<name>A0AAN9M2X6_PHACN</name>
<keyword evidence="2" id="KW-1185">Reference proteome</keyword>
<protein>
    <submittedName>
        <fullName evidence="1">Uncharacterized protein</fullName>
    </submittedName>
</protein>
<dbReference type="EMBL" id="JAYMYR010000008">
    <property type="protein sequence ID" value="KAK7346739.1"/>
    <property type="molecule type" value="Genomic_DNA"/>
</dbReference>